<dbReference type="InterPro" id="IPR016187">
    <property type="entry name" value="CTDL_fold"/>
</dbReference>
<organism evidence="2">
    <name type="scientific">uncultured Anaerotruncus sp</name>
    <dbReference type="NCBI Taxonomy" id="905011"/>
    <lineage>
        <taxon>Bacteria</taxon>
        <taxon>Bacillati</taxon>
        <taxon>Bacillota</taxon>
        <taxon>Clostridia</taxon>
        <taxon>Eubacteriales</taxon>
        <taxon>Oscillospiraceae</taxon>
        <taxon>Anaerotruncus</taxon>
        <taxon>environmental samples</taxon>
    </lineage>
</organism>
<feature type="domain" description="Major tropism determinant second" evidence="1">
    <location>
        <begin position="25"/>
        <end position="135"/>
    </location>
</feature>
<dbReference type="SUPFAM" id="SSF141658">
    <property type="entry name" value="Bacteriophage trimeric proteins domain"/>
    <property type="match status" value="1"/>
</dbReference>
<accession>A0A1C6GLI7</accession>
<gene>
    <name evidence="2" type="ORF">SAMEA3545359_00447</name>
</gene>
<reference evidence="2" key="1">
    <citation type="submission" date="2015-09" db="EMBL/GenBank/DDBJ databases">
        <authorList>
            <consortium name="Pathogen Informatics"/>
        </authorList>
    </citation>
    <scope>NUCLEOTIDE SEQUENCE</scope>
    <source>
        <strain evidence="2">2789STDY5834896</strain>
    </source>
</reference>
<dbReference type="AlphaFoldDB" id="A0A1C6GLI7"/>
<dbReference type="SUPFAM" id="SSF56436">
    <property type="entry name" value="C-type lectin-like"/>
    <property type="match status" value="1"/>
</dbReference>
<dbReference type="Pfam" id="PF21916">
    <property type="entry name" value="mtd_2nd"/>
    <property type="match status" value="1"/>
</dbReference>
<name>A0A1C6GLI7_9FIRM</name>
<proteinExistence type="predicted"/>
<evidence type="ECO:0000313" key="2">
    <source>
        <dbReference type="EMBL" id="SCJ46183.1"/>
    </source>
</evidence>
<dbReference type="EMBL" id="FMHG01000001">
    <property type="protein sequence ID" value="SCJ46183.1"/>
    <property type="molecule type" value="Genomic_DNA"/>
</dbReference>
<dbReference type="InterPro" id="IPR054114">
    <property type="entry name" value="Mtd_2nd"/>
</dbReference>
<sequence length="359" mass="38686">MKKIDTALTAAFAAALDGRAPQKDYLRAKDTGSVQLLEGCTFLVGSDLYESTSCTLTESDLDTGSFTVGADYGIYLCKDGDTARPVISRNATYPDGFAAGDCRQIGGFHYGMVRALAADGQPVGTDGKSFGEGWKANVAPGILPASVWTLQHRPSCDPRGMVYLGSGTWVDIYIASDDGQGGLRSAWHATPMTGAEGANWYIFQEKLLRSGKRMLRYSEFCRAAYGSPEGEDETNENCWSAAFNTARNMTGFVPNAVSALGCADCCGTVWEWVDEVLVKPDPEVPAPAPGEKQWVWYDETPMEVNGGNLFHYYNTTLATMLAGGDWVDGEHSGTRAANIYRSPWKKGIGFGTRGACDSL</sequence>
<evidence type="ECO:0000259" key="1">
    <source>
        <dbReference type="Pfam" id="PF21916"/>
    </source>
</evidence>
<dbReference type="Gene3D" id="2.80.20.10">
    <property type="entry name" value="Tail fiber receptor-binding protein"/>
    <property type="match status" value="1"/>
</dbReference>
<protein>
    <recommendedName>
        <fullName evidence="1">Major tropism determinant second domain-containing protein</fullName>
    </recommendedName>
</protein>